<keyword evidence="1" id="KW-0812">Transmembrane</keyword>
<dbReference type="EMBL" id="MT498036">
    <property type="protein sequence ID" value="QKY78494.1"/>
    <property type="molecule type" value="Genomic_DNA"/>
</dbReference>
<sequence length="172" mass="19249">MTITLDNVNDLLIVVCSFLLGFAVDLGYRWKFRGHKIPLPYIAVRARNATIFAAILGLISVGTVINVAAAEHASEQCNVEFRQALAYNTDLTAQQRQLDEQEDALDAQVRRNLNEVLRAVASATSREDTIDAINRYNDAAVGIDRQFDQLDRTRIEINTARKPYPEPTCGRN</sequence>
<reference evidence="2 3" key="1">
    <citation type="submission" date="2020-05" db="EMBL/GenBank/DDBJ databases">
        <authorList>
            <person name="Mick M."/>
            <person name="Mijatovic I."/>
            <person name="Miller A.J."/>
            <person name="Stuckman S.A."/>
            <person name="Volas E.M."/>
            <person name="Daniels C.J."/>
            <person name="Breitenberger C.A."/>
            <person name="Ball S.L."/>
            <person name="Garlena R.A."/>
            <person name="Russell D.A."/>
            <person name="Pope W.H."/>
            <person name="Jacobs-Sera D."/>
            <person name="Hatfull G.F."/>
        </authorList>
    </citation>
    <scope>NUCLEOTIDE SEQUENCE [LARGE SCALE GENOMIC DNA]</scope>
</reference>
<dbReference type="KEGG" id="vg:63027258"/>
<keyword evidence="1" id="KW-0472">Membrane</keyword>
<dbReference type="RefSeq" id="YP_010002706.1">
    <property type="nucleotide sequence ID" value="NC_053247.1"/>
</dbReference>
<gene>
    <name evidence="2" type="primary">48</name>
    <name evidence="2" type="ORF">SEA_ZITCH_48</name>
</gene>
<evidence type="ECO:0000313" key="3">
    <source>
        <dbReference type="Proteomes" id="UP000516468"/>
    </source>
</evidence>
<keyword evidence="1" id="KW-1133">Transmembrane helix</keyword>
<dbReference type="GeneID" id="63027258"/>
<organism evidence="2 3">
    <name type="scientific">Gordonia Phage Zitch</name>
    <dbReference type="NCBI Taxonomy" id="2743909"/>
    <lineage>
        <taxon>Viruses</taxon>
        <taxon>Duplodnaviria</taxon>
        <taxon>Heunggongvirae</taxon>
        <taxon>Uroviricota</taxon>
        <taxon>Caudoviricetes</taxon>
        <taxon>Stackebrandtviridae</taxon>
        <taxon>Schenleyvirinae</taxon>
        <taxon>Zitchvirus</taxon>
        <taxon>Zitchvirus zitch</taxon>
    </lineage>
</organism>
<dbReference type="Proteomes" id="UP000516468">
    <property type="component" value="Segment"/>
</dbReference>
<proteinExistence type="predicted"/>
<name>A0A7G3VBJ7_9CAUD</name>
<feature type="transmembrane region" description="Helical" evidence="1">
    <location>
        <begin position="12"/>
        <end position="28"/>
    </location>
</feature>
<evidence type="ECO:0000313" key="2">
    <source>
        <dbReference type="EMBL" id="QKY78494.1"/>
    </source>
</evidence>
<accession>A0A7G3VBJ7</accession>
<feature type="transmembrane region" description="Helical" evidence="1">
    <location>
        <begin position="49"/>
        <end position="69"/>
    </location>
</feature>
<evidence type="ECO:0000256" key="1">
    <source>
        <dbReference type="SAM" id="Phobius"/>
    </source>
</evidence>
<keyword evidence="3" id="KW-1185">Reference proteome</keyword>
<protein>
    <submittedName>
        <fullName evidence="2">Uncharacterized protein</fullName>
    </submittedName>
</protein>